<protein>
    <submittedName>
        <fullName evidence="1">Lambda repressor-like, DNA-binding domain</fullName>
    </submittedName>
</protein>
<dbReference type="EMBL" id="LK995500">
    <property type="protein sequence ID" value="CED91310.1"/>
    <property type="molecule type" value="Genomic_DNA"/>
</dbReference>
<dbReference type="InterPro" id="IPR010982">
    <property type="entry name" value="Lambda_DNA-bd_dom_sf"/>
</dbReference>
<organism evidence="1">
    <name type="scientific">Actinomyces succiniciruminis</name>
    <dbReference type="NCBI Taxonomy" id="1522002"/>
    <lineage>
        <taxon>Bacteria</taxon>
        <taxon>Bacillati</taxon>
        <taxon>Actinomycetota</taxon>
        <taxon>Actinomycetes</taxon>
        <taxon>Actinomycetales</taxon>
        <taxon>Actinomycetaceae</taxon>
        <taxon>Actinomyces</taxon>
    </lineage>
</organism>
<dbReference type="Gene3D" id="1.10.260.40">
    <property type="entry name" value="lambda repressor-like DNA-binding domains"/>
    <property type="match status" value="1"/>
</dbReference>
<evidence type="ECO:0000313" key="1">
    <source>
        <dbReference type="EMBL" id="CED91310.1"/>
    </source>
</evidence>
<keyword evidence="1" id="KW-0238">DNA-binding</keyword>
<sequence>MADTEENDTAPGQYLWDWIESDMARRLELKPELILDLINGEVEVTPDLARRLEEVTGTPTQVWLAREAAHRQSMEELMRRALTESHE</sequence>
<dbReference type="SUPFAM" id="SSF47413">
    <property type="entry name" value="lambda repressor-like DNA-binding domains"/>
    <property type="match status" value="1"/>
</dbReference>
<dbReference type="GO" id="GO:0003677">
    <property type="term" value="F:DNA binding"/>
    <property type="evidence" value="ECO:0007669"/>
    <property type="project" value="UniProtKB-KW"/>
</dbReference>
<accession>A0A1L7RM93</accession>
<proteinExistence type="predicted"/>
<dbReference type="RefSeq" id="WP_210580130.1">
    <property type="nucleotide sequence ID" value="NZ_LK995500.1"/>
</dbReference>
<reference evidence="1" key="1">
    <citation type="submission" date="2014-07" db="EMBL/GenBank/DDBJ databases">
        <authorList>
            <person name="Zhang J.E."/>
            <person name="Yang H."/>
            <person name="Guo J."/>
            <person name="Deng Z."/>
            <person name="Luo H."/>
            <person name="Luo M."/>
            <person name="Zhao B."/>
        </authorList>
    </citation>
    <scope>NUCLEOTIDE SEQUENCE</scope>
    <source>
        <strain evidence="1">AM4</strain>
    </source>
</reference>
<name>A0A1L7RM93_9ACTO</name>
<gene>
    <name evidence="1" type="ORF">AAM4_1478</name>
</gene>
<dbReference type="AlphaFoldDB" id="A0A1L7RM93"/>